<dbReference type="EMBL" id="MUJZ01009861">
    <property type="protein sequence ID" value="OTF82179.1"/>
    <property type="molecule type" value="Genomic_DNA"/>
</dbReference>
<sequence length="87" mass="10034">MASKVKNICIEKIFCYETKNFFYVIGSSSCKSKHRILKIDRRNKLHLEIECLDRIMSTGEMMSYLREQGFDTNKPTVAFGIAGFVTT</sequence>
<accession>A0A1Y3BMH4</accession>
<dbReference type="AlphaFoldDB" id="A0A1Y3BMH4"/>
<name>A0A1Y3BMH4_EURMA</name>
<evidence type="ECO:0000313" key="2">
    <source>
        <dbReference type="Proteomes" id="UP000194236"/>
    </source>
</evidence>
<comment type="caution">
    <text evidence="1">The sequence shown here is derived from an EMBL/GenBank/DDBJ whole genome shotgun (WGS) entry which is preliminary data.</text>
</comment>
<keyword evidence="2" id="KW-1185">Reference proteome</keyword>
<dbReference type="Proteomes" id="UP000194236">
    <property type="component" value="Unassembled WGS sequence"/>
</dbReference>
<proteinExistence type="predicted"/>
<evidence type="ECO:0000313" key="1">
    <source>
        <dbReference type="EMBL" id="OTF82179.1"/>
    </source>
</evidence>
<organism evidence="1 2">
    <name type="scientific">Euroglyphus maynei</name>
    <name type="common">Mayne's house dust mite</name>
    <dbReference type="NCBI Taxonomy" id="6958"/>
    <lineage>
        <taxon>Eukaryota</taxon>
        <taxon>Metazoa</taxon>
        <taxon>Ecdysozoa</taxon>
        <taxon>Arthropoda</taxon>
        <taxon>Chelicerata</taxon>
        <taxon>Arachnida</taxon>
        <taxon>Acari</taxon>
        <taxon>Acariformes</taxon>
        <taxon>Sarcoptiformes</taxon>
        <taxon>Astigmata</taxon>
        <taxon>Psoroptidia</taxon>
        <taxon>Analgoidea</taxon>
        <taxon>Pyroglyphidae</taxon>
        <taxon>Pyroglyphinae</taxon>
        <taxon>Euroglyphus</taxon>
    </lineage>
</organism>
<dbReference type="PROSITE" id="PS51257">
    <property type="entry name" value="PROKAR_LIPOPROTEIN"/>
    <property type="match status" value="1"/>
</dbReference>
<reference evidence="1 2" key="1">
    <citation type="submission" date="2017-03" db="EMBL/GenBank/DDBJ databases">
        <title>Genome Survey of Euroglyphus maynei.</title>
        <authorList>
            <person name="Arlian L.G."/>
            <person name="Morgan M.S."/>
            <person name="Rider S.D."/>
        </authorList>
    </citation>
    <scope>NUCLEOTIDE SEQUENCE [LARGE SCALE GENOMIC DNA]</scope>
    <source>
        <strain evidence="1">Arlian Lab</strain>
        <tissue evidence="1">Whole body</tissue>
    </source>
</reference>
<gene>
    <name evidence="1" type="ORF">BLA29_006860</name>
</gene>
<protein>
    <submittedName>
        <fullName evidence="1">Uncharacterized protein</fullName>
    </submittedName>
</protein>
<dbReference type="OrthoDB" id="405996at2759"/>